<comment type="caution">
    <text evidence="1">The sequence shown here is derived from an EMBL/GenBank/DDBJ whole genome shotgun (WGS) entry which is preliminary data.</text>
</comment>
<evidence type="ECO:0000313" key="2">
    <source>
        <dbReference type="Proteomes" id="UP000761423"/>
    </source>
</evidence>
<accession>A0ABX0I8Y4</accession>
<dbReference type="EMBL" id="JAAJBV010000002">
    <property type="protein sequence ID" value="NHM03639.1"/>
    <property type="molecule type" value="Genomic_DNA"/>
</dbReference>
<reference evidence="1 2" key="1">
    <citation type="submission" date="2020-02" db="EMBL/GenBank/DDBJ databases">
        <authorList>
            <person name="Chen W.-M."/>
        </authorList>
    </citation>
    <scope>NUCLEOTIDE SEQUENCE [LARGE SCALE GENOMIC DNA]</scope>
    <source>
        <strain evidence="1 2">TWA-26</strain>
    </source>
</reference>
<sequence length="250" mass="30242">MKFLLLNLLFITSTLFSQSLEKIEKNENLKKYKSVEIISFYNKHKKTGWSKKISLKNGKIKSIQYFNKSRLTYNAEYYYDDMNNLDFEIIKFEINKGKTNDTIKHLYTYNSENQLIEEKVLVKKYFSNFNEQNLPQTIESDKTAIDSVFGYREELLYDKIGNILERKEYSKIDNQNKIEITSYKYDSNNNVLELNRNSFPKEEYPITIIGGRAKYENEKFRYVYNKDNLWIEKYWIVENTEYLIEKRKFK</sequence>
<name>A0ABX0I8Y4_9FLAO</name>
<dbReference type="Proteomes" id="UP000761423">
    <property type="component" value="Unassembled WGS sequence"/>
</dbReference>
<dbReference type="Gene3D" id="2.180.10.10">
    <property type="entry name" value="RHS repeat-associated core"/>
    <property type="match status" value="1"/>
</dbReference>
<protein>
    <recommendedName>
        <fullName evidence="3">YD repeat-containing protein</fullName>
    </recommendedName>
</protein>
<evidence type="ECO:0008006" key="3">
    <source>
        <dbReference type="Google" id="ProtNLM"/>
    </source>
</evidence>
<dbReference type="RefSeq" id="WP_166235655.1">
    <property type="nucleotide sequence ID" value="NZ_JAAJBV010000002.1"/>
</dbReference>
<proteinExistence type="predicted"/>
<gene>
    <name evidence="1" type="ORF">G4L40_02850</name>
</gene>
<organism evidence="1 2">
    <name type="scientific">Flavobacterium celericrescens</name>
    <dbReference type="NCBI Taxonomy" id="2709780"/>
    <lineage>
        <taxon>Bacteria</taxon>
        <taxon>Pseudomonadati</taxon>
        <taxon>Bacteroidota</taxon>
        <taxon>Flavobacteriia</taxon>
        <taxon>Flavobacteriales</taxon>
        <taxon>Flavobacteriaceae</taxon>
        <taxon>Flavobacterium</taxon>
    </lineage>
</organism>
<keyword evidence="2" id="KW-1185">Reference proteome</keyword>
<evidence type="ECO:0000313" key="1">
    <source>
        <dbReference type="EMBL" id="NHM03639.1"/>
    </source>
</evidence>